<dbReference type="CDD" id="cd06442">
    <property type="entry name" value="DPM1_like"/>
    <property type="match status" value="1"/>
</dbReference>
<dbReference type="Proteomes" id="UP000523795">
    <property type="component" value="Unassembled WGS sequence"/>
</dbReference>
<gene>
    <name evidence="5" type="ORF">HER39_03515</name>
</gene>
<dbReference type="InterPro" id="IPR039528">
    <property type="entry name" value="DPM1-like"/>
</dbReference>
<evidence type="ECO:0000256" key="1">
    <source>
        <dbReference type="ARBA" id="ARBA00006739"/>
    </source>
</evidence>
<dbReference type="InterPro" id="IPR029044">
    <property type="entry name" value="Nucleotide-diphossugar_trans"/>
</dbReference>
<protein>
    <submittedName>
        <fullName evidence="5">Polyprenol monophosphomannose synthase</fullName>
    </submittedName>
</protein>
<reference evidence="5 6" key="1">
    <citation type="submission" date="2020-04" db="EMBL/GenBank/DDBJ databases">
        <authorList>
            <person name="Liu S."/>
        </authorList>
    </citation>
    <scope>NUCLEOTIDE SEQUENCE [LARGE SCALE GENOMIC DNA]</scope>
    <source>
        <strain evidence="5 6">CGMCC 1.15091</strain>
    </source>
</reference>
<dbReference type="PANTHER" id="PTHR43398">
    <property type="entry name" value="DOLICHOL-PHOSPHATE MANNOSYLTRANSFERASE SUBUNIT 1"/>
    <property type="match status" value="1"/>
</dbReference>
<feature type="domain" description="Glycosyltransferase 2-like" evidence="4">
    <location>
        <begin position="6"/>
        <end position="159"/>
    </location>
</feature>
<name>A0ABX1JK10_9MICC</name>
<accession>A0ABX1JK10</accession>
<evidence type="ECO:0000313" key="5">
    <source>
        <dbReference type="EMBL" id="NKX49660.1"/>
    </source>
</evidence>
<dbReference type="PANTHER" id="PTHR43398:SF1">
    <property type="entry name" value="DOLICHOL-PHOSPHATE MANNOSYLTRANSFERASE SUBUNIT 1"/>
    <property type="match status" value="1"/>
</dbReference>
<keyword evidence="6" id="KW-1185">Reference proteome</keyword>
<keyword evidence="2" id="KW-0328">Glycosyltransferase</keyword>
<evidence type="ECO:0000256" key="3">
    <source>
        <dbReference type="ARBA" id="ARBA00022679"/>
    </source>
</evidence>
<sequence>MRVVTIIPTYNEIQSLPLTLSRLRQAVPGTDVLVVDDNSPDGTGELADRLAAEDPAIHVLPRRGKEGLGPAYVAGFKWGLDNGYDVLVEMDADGSHQPEELPRLLGALRQGADMVKGSRWVAGGKVVNWPVHRKLLSRGGSLYSRILLGVRVRDITGGFNASHAGTLRRIDLDTVESVGYCFQVDLTWKTLKRGLTVQEVPITFVEREYGQSKMSGTIVLESILLVTKWGLSARWRRLAGKAAAPSVSA</sequence>
<proteinExistence type="inferred from homology"/>
<comment type="similarity">
    <text evidence="1">Belongs to the glycosyltransferase 2 family.</text>
</comment>
<dbReference type="Gene3D" id="3.90.550.10">
    <property type="entry name" value="Spore Coat Polysaccharide Biosynthesis Protein SpsA, Chain A"/>
    <property type="match status" value="1"/>
</dbReference>
<evidence type="ECO:0000259" key="4">
    <source>
        <dbReference type="Pfam" id="PF00535"/>
    </source>
</evidence>
<dbReference type="InterPro" id="IPR001173">
    <property type="entry name" value="Glyco_trans_2-like"/>
</dbReference>
<comment type="caution">
    <text evidence="5">The sequence shown here is derived from an EMBL/GenBank/DDBJ whole genome shotgun (WGS) entry which is preliminary data.</text>
</comment>
<dbReference type="EMBL" id="JAAZSR010000029">
    <property type="protein sequence ID" value="NKX49660.1"/>
    <property type="molecule type" value="Genomic_DNA"/>
</dbReference>
<evidence type="ECO:0000313" key="6">
    <source>
        <dbReference type="Proteomes" id="UP000523795"/>
    </source>
</evidence>
<dbReference type="SUPFAM" id="SSF53448">
    <property type="entry name" value="Nucleotide-diphospho-sugar transferases"/>
    <property type="match status" value="1"/>
</dbReference>
<organism evidence="5 6">
    <name type="scientific">Arthrobacter deserti</name>
    <dbReference type="NCBI Taxonomy" id="1742687"/>
    <lineage>
        <taxon>Bacteria</taxon>
        <taxon>Bacillati</taxon>
        <taxon>Actinomycetota</taxon>
        <taxon>Actinomycetes</taxon>
        <taxon>Micrococcales</taxon>
        <taxon>Micrococcaceae</taxon>
        <taxon>Arthrobacter</taxon>
    </lineage>
</organism>
<keyword evidence="3" id="KW-0808">Transferase</keyword>
<dbReference type="Pfam" id="PF00535">
    <property type="entry name" value="Glycos_transf_2"/>
    <property type="match status" value="1"/>
</dbReference>
<evidence type="ECO:0000256" key="2">
    <source>
        <dbReference type="ARBA" id="ARBA00022676"/>
    </source>
</evidence>